<dbReference type="AlphaFoldDB" id="A0A1G7RKZ7"/>
<organism evidence="2 3">
    <name type="scientific">Chitinophaga filiformis</name>
    <name type="common">Myxococcus filiformis</name>
    <name type="synonym">Flexibacter filiformis</name>
    <dbReference type="NCBI Taxonomy" id="104663"/>
    <lineage>
        <taxon>Bacteria</taxon>
        <taxon>Pseudomonadati</taxon>
        <taxon>Bacteroidota</taxon>
        <taxon>Chitinophagia</taxon>
        <taxon>Chitinophagales</taxon>
        <taxon>Chitinophagaceae</taxon>
        <taxon>Chitinophaga</taxon>
    </lineage>
</organism>
<sequence>MKRLLLLSLLIISILPVFAQTSIGVIGGYNLAWRYPKNPQQAGNQDYSLKPRWRAGLVSDHHLWKKLYLQPQLLLNTKGFHEKASSIGTPGTFNYATERDLRVLYLEIQANFLLKERLGNGKLFLGAGPYLARGITGRSKAKGYSELAGERTDYDTQVPVKFSNNVVYNTPNVYEKHYDAGVNFLAGYELKNGLFFNAVYSIGLTNLYYDDSYKSKNTYAGLSVGYFFKRFN</sequence>
<evidence type="ECO:0000313" key="2">
    <source>
        <dbReference type="EMBL" id="SDG11375.1"/>
    </source>
</evidence>
<evidence type="ECO:0000259" key="1">
    <source>
        <dbReference type="Pfam" id="PF13568"/>
    </source>
</evidence>
<name>A0A1G7RKZ7_CHIFI</name>
<dbReference type="RefSeq" id="WP_089833107.1">
    <property type="nucleotide sequence ID" value="NZ_FNBN01000003.1"/>
</dbReference>
<dbReference type="Proteomes" id="UP000199045">
    <property type="component" value="Unassembled WGS sequence"/>
</dbReference>
<proteinExistence type="predicted"/>
<dbReference type="EMBL" id="FNBN01000003">
    <property type="protein sequence ID" value="SDG11375.1"/>
    <property type="molecule type" value="Genomic_DNA"/>
</dbReference>
<accession>A0A1G7RKZ7</accession>
<dbReference type="Pfam" id="PF13568">
    <property type="entry name" value="OMP_b-brl_2"/>
    <property type="match status" value="1"/>
</dbReference>
<dbReference type="STRING" id="104663.SAMN04488121_103509"/>
<evidence type="ECO:0000313" key="3">
    <source>
        <dbReference type="Proteomes" id="UP000199045"/>
    </source>
</evidence>
<protein>
    <submittedName>
        <fullName evidence="2">Outer membrane protein beta-barrel domain-containing protein</fullName>
    </submittedName>
</protein>
<dbReference type="InterPro" id="IPR025665">
    <property type="entry name" value="Beta-barrel_OMP_2"/>
</dbReference>
<feature type="domain" description="Outer membrane protein beta-barrel" evidence="1">
    <location>
        <begin position="18"/>
        <end position="208"/>
    </location>
</feature>
<dbReference type="OrthoDB" id="1011748at2"/>
<reference evidence="2 3" key="1">
    <citation type="submission" date="2016-10" db="EMBL/GenBank/DDBJ databases">
        <authorList>
            <person name="de Groot N.N."/>
        </authorList>
    </citation>
    <scope>NUCLEOTIDE SEQUENCE [LARGE SCALE GENOMIC DNA]</scope>
    <source>
        <strain evidence="2 3">DSM 527</strain>
    </source>
</reference>
<gene>
    <name evidence="2" type="ORF">SAMN04488121_103509</name>
</gene>